<dbReference type="CDD" id="cd00519">
    <property type="entry name" value="Lipase_3"/>
    <property type="match status" value="1"/>
</dbReference>
<proteinExistence type="predicted"/>
<dbReference type="Gene3D" id="3.40.50.1820">
    <property type="entry name" value="alpha/beta hydrolase"/>
    <property type="match status" value="1"/>
</dbReference>
<gene>
    <name evidence="4" type="ORF">FALBO_10077</name>
</gene>
<comment type="caution">
    <text evidence="4">The sequence shown here is derived from an EMBL/GenBank/DDBJ whole genome shotgun (WGS) entry which is preliminary data.</text>
</comment>
<sequence length="346" mass="36759">MLFLSLLSAATLAVASPLADYVRALDDRAVSVSSQDYNNFKFYIQHGAAAYCNSETAAGQKITCGENSCPTVQSNGATVVASFVGSGTGIGGYVATDSTRKEIVLSFRGSSNIRNWLANLDFGQSDCTLTSNCGVHTGFQNAWNEVASKAKAAITSALKSNPTYKVIATGHSLGGAVATIGAANLRAGGTPVDIYTYGSPRVGNSELAAFISNQAGGEYRVTHGRDPVPRLPPLVFGYRHTSPEYWLSGGASDQNDYAITSIKTCEGGANLGCNGGTLGLDIVAHLHYFQGTSDCNPGGIEWKRDTPAKRNKLVKRSDMTDAELEKKLNNYVQMDKEYVANHKDRS</sequence>
<dbReference type="InterPro" id="IPR051299">
    <property type="entry name" value="AB_hydrolase_lip/est"/>
</dbReference>
<dbReference type="PANTHER" id="PTHR46640">
    <property type="entry name" value="TRIACYLGLYCEROL LIPASE, PUTATIVE (AFU_ORTHOLOGUE AFUA_6G06510)-RELATED"/>
    <property type="match status" value="1"/>
</dbReference>
<dbReference type="SUPFAM" id="SSF53474">
    <property type="entry name" value="alpha/beta-Hydrolases"/>
    <property type="match status" value="1"/>
</dbReference>
<evidence type="ECO:0000259" key="3">
    <source>
        <dbReference type="Pfam" id="PF01764"/>
    </source>
</evidence>
<organism evidence="4 5">
    <name type="scientific">Fusarium albosuccineum</name>
    <dbReference type="NCBI Taxonomy" id="1237068"/>
    <lineage>
        <taxon>Eukaryota</taxon>
        <taxon>Fungi</taxon>
        <taxon>Dikarya</taxon>
        <taxon>Ascomycota</taxon>
        <taxon>Pezizomycotina</taxon>
        <taxon>Sordariomycetes</taxon>
        <taxon>Hypocreomycetidae</taxon>
        <taxon>Hypocreales</taxon>
        <taxon>Nectriaceae</taxon>
        <taxon>Fusarium</taxon>
        <taxon>Fusarium decemcellulare species complex</taxon>
    </lineage>
</organism>
<feature type="signal peptide" evidence="2">
    <location>
        <begin position="1"/>
        <end position="15"/>
    </location>
</feature>
<dbReference type="OrthoDB" id="426718at2759"/>
<name>A0A8H4PIP7_9HYPO</name>
<feature type="chain" id="PRO_5034849351" evidence="2">
    <location>
        <begin position="16"/>
        <end position="346"/>
    </location>
</feature>
<evidence type="ECO:0000256" key="2">
    <source>
        <dbReference type="SAM" id="SignalP"/>
    </source>
</evidence>
<dbReference type="Pfam" id="PF01764">
    <property type="entry name" value="Lipase_3"/>
    <property type="match status" value="1"/>
</dbReference>
<keyword evidence="1" id="KW-0378">Hydrolase</keyword>
<keyword evidence="5" id="KW-1185">Reference proteome</keyword>
<evidence type="ECO:0000313" key="4">
    <source>
        <dbReference type="EMBL" id="KAF4463112.1"/>
    </source>
</evidence>
<evidence type="ECO:0000313" key="5">
    <source>
        <dbReference type="Proteomes" id="UP000554235"/>
    </source>
</evidence>
<reference evidence="4 5" key="1">
    <citation type="submission" date="2020-01" db="EMBL/GenBank/DDBJ databases">
        <title>Identification and distribution of gene clusters putatively required for synthesis of sphingolipid metabolism inhibitors in phylogenetically diverse species of the filamentous fungus Fusarium.</title>
        <authorList>
            <person name="Kim H.-S."/>
            <person name="Busman M."/>
            <person name="Brown D.W."/>
            <person name="Divon H."/>
            <person name="Uhlig S."/>
            <person name="Proctor R.H."/>
        </authorList>
    </citation>
    <scope>NUCLEOTIDE SEQUENCE [LARGE SCALE GENOMIC DNA]</scope>
    <source>
        <strain evidence="4 5">NRRL 20459</strain>
    </source>
</reference>
<dbReference type="AlphaFoldDB" id="A0A8H4PIP7"/>
<dbReference type="InterPro" id="IPR002921">
    <property type="entry name" value="Fungal_lipase-type"/>
</dbReference>
<dbReference type="GO" id="GO:0006629">
    <property type="term" value="P:lipid metabolic process"/>
    <property type="evidence" value="ECO:0007669"/>
    <property type="project" value="InterPro"/>
</dbReference>
<dbReference type="InterPro" id="IPR029058">
    <property type="entry name" value="AB_hydrolase_fold"/>
</dbReference>
<dbReference type="GO" id="GO:0016787">
    <property type="term" value="F:hydrolase activity"/>
    <property type="evidence" value="ECO:0007669"/>
    <property type="project" value="UniProtKB-KW"/>
</dbReference>
<dbReference type="PANTHER" id="PTHR46640:SF3">
    <property type="entry name" value="LIPASE LIH1-RELATED"/>
    <property type="match status" value="1"/>
</dbReference>
<protein>
    <submittedName>
        <fullName evidence="4">Triacylglycerol lipase</fullName>
    </submittedName>
</protein>
<evidence type="ECO:0000256" key="1">
    <source>
        <dbReference type="ARBA" id="ARBA00022801"/>
    </source>
</evidence>
<feature type="domain" description="Fungal lipase-type" evidence="3">
    <location>
        <begin position="104"/>
        <end position="235"/>
    </location>
</feature>
<keyword evidence="2" id="KW-0732">Signal</keyword>
<dbReference type="EMBL" id="JAADYS010001423">
    <property type="protein sequence ID" value="KAF4463112.1"/>
    <property type="molecule type" value="Genomic_DNA"/>
</dbReference>
<dbReference type="Proteomes" id="UP000554235">
    <property type="component" value="Unassembled WGS sequence"/>
</dbReference>
<accession>A0A8H4PIP7</accession>